<dbReference type="Pfam" id="PF00294">
    <property type="entry name" value="PfkB"/>
    <property type="match status" value="1"/>
</dbReference>
<dbReference type="Proteomes" id="UP001516023">
    <property type="component" value="Unassembled WGS sequence"/>
</dbReference>
<dbReference type="GO" id="GO:0016301">
    <property type="term" value="F:kinase activity"/>
    <property type="evidence" value="ECO:0007669"/>
    <property type="project" value="UniProtKB-KW"/>
</dbReference>
<dbReference type="PANTHER" id="PTHR10584">
    <property type="entry name" value="SUGAR KINASE"/>
    <property type="match status" value="1"/>
</dbReference>
<accession>A0ABD3PSI9</accession>
<dbReference type="SUPFAM" id="SSF53613">
    <property type="entry name" value="Ribokinase-like"/>
    <property type="match status" value="1"/>
</dbReference>
<keyword evidence="2" id="KW-0418">Kinase</keyword>
<dbReference type="AlphaFoldDB" id="A0ABD3PSI9"/>
<dbReference type="PROSITE" id="PS00584">
    <property type="entry name" value="PFKB_KINASES_2"/>
    <property type="match status" value="1"/>
</dbReference>
<dbReference type="PANTHER" id="PTHR10584:SF166">
    <property type="entry name" value="RIBOKINASE"/>
    <property type="match status" value="1"/>
</dbReference>
<sequence length="376" mass="41728">MNNMLSIDVIGDSFVDFYCYLESGLPSLGGDSRLTEPIHTVAGGSALNTATHLSSLIRYFSDRNGSDESVRLQTVVNENDVYGKLIIDHAAQHNFKLINRRISDFPSCFLDPAQVPGLAKSTGHCTVIVANGDRSFMTHLGCMEDFRGSHILANNTSPKFNEHHVHIAGYFNIPGFWNGELANQLAVMQENMKKENKRLTISLVPQQDASNNWDGGLKDVLKYIDILILNETEAKCITGCMYENHRERCDKQIADCFYKWSPNTYVVVTSGPKGASVFRAGDMILDQRAPRVVTNPVDPTGAGDAFAAGFMYGLLDTQRNDIDKNRFKLDDMRKALQWGCAMGTCDVMIRGASTPCPKQNIEILLKEIKCKEDASN</sequence>
<keyword evidence="1" id="KW-0808">Transferase</keyword>
<proteinExistence type="predicted"/>
<protein>
    <recommendedName>
        <fullName evidence="3">Carbohydrate kinase PfkB domain-containing protein</fullName>
    </recommendedName>
</protein>
<dbReference type="InterPro" id="IPR002173">
    <property type="entry name" value="Carboh/pur_kinase_PfkB_CS"/>
</dbReference>
<reference evidence="4 5" key="1">
    <citation type="journal article" date="2020" name="G3 (Bethesda)">
        <title>Improved Reference Genome for Cyclotella cryptica CCMP332, a Model for Cell Wall Morphogenesis, Salinity Adaptation, and Lipid Production in Diatoms (Bacillariophyta).</title>
        <authorList>
            <person name="Roberts W.R."/>
            <person name="Downey K.M."/>
            <person name="Ruck E.C."/>
            <person name="Traller J.C."/>
            <person name="Alverson A.J."/>
        </authorList>
    </citation>
    <scope>NUCLEOTIDE SEQUENCE [LARGE SCALE GENOMIC DNA]</scope>
    <source>
        <strain evidence="4 5">CCMP332</strain>
    </source>
</reference>
<evidence type="ECO:0000313" key="5">
    <source>
        <dbReference type="Proteomes" id="UP001516023"/>
    </source>
</evidence>
<dbReference type="InterPro" id="IPR011611">
    <property type="entry name" value="PfkB_dom"/>
</dbReference>
<evidence type="ECO:0000259" key="3">
    <source>
        <dbReference type="Pfam" id="PF00294"/>
    </source>
</evidence>
<keyword evidence="5" id="KW-1185">Reference proteome</keyword>
<feature type="domain" description="Carbohydrate kinase PfkB" evidence="3">
    <location>
        <begin position="120"/>
        <end position="358"/>
    </location>
</feature>
<evidence type="ECO:0000256" key="1">
    <source>
        <dbReference type="ARBA" id="ARBA00022679"/>
    </source>
</evidence>
<evidence type="ECO:0000256" key="2">
    <source>
        <dbReference type="ARBA" id="ARBA00022777"/>
    </source>
</evidence>
<dbReference type="InterPro" id="IPR029056">
    <property type="entry name" value="Ribokinase-like"/>
</dbReference>
<comment type="caution">
    <text evidence="4">The sequence shown here is derived from an EMBL/GenBank/DDBJ whole genome shotgun (WGS) entry which is preliminary data.</text>
</comment>
<dbReference type="EMBL" id="JABMIG020000129">
    <property type="protein sequence ID" value="KAL3790351.1"/>
    <property type="molecule type" value="Genomic_DNA"/>
</dbReference>
<name>A0ABD3PSI9_9STRA</name>
<gene>
    <name evidence="4" type="ORF">HJC23_002737</name>
</gene>
<evidence type="ECO:0000313" key="4">
    <source>
        <dbReference type="EMBL" id="KAL3790351.1"/>
    </source>
</evidence>
<organism evidence="4 5">
    <name type="scientific">Cyclotella cryptica</name>
    <dbReference type="NCBI Taxonomy" id="29204"/>
    <lineage>
        <taxon>Eukaryota</taxon>
        <taxon>Sar</taxon>
        <taxon>Stramenopiles</taxon>
        <taxon>Ochrophyta</taxon>
        <taxon>Bacillariophyta</taxon>
        <taxon>Coscinodiscophyceae</taxon>
        <taxon>Thalassiosirophycidae</taxon>
        <taxon>Stephanodiscales</taxon>
        <taxon>Stephanodiscaceae</taxon>
        <taxon>Cyclotella</taxon>
    </lineage>
</organism>
<dbReference type="Gene3D" id="3.40.1190.20">
    <property type="match status" value="1"/>
</dbReference>